<evidence type="ECO:0000313" key="1">
    <source>
        <dbReference type="EMBL" id="JAD38115.1"/>
    </source>
</evidence>
<accession>A0A0A8ZN30</accession>
<organism evidence="1">
    <name type="scientific">Arundo donax</name>
    <name type="common">Giant reed</name>
    <name type="synonym">Donax arundinaceus</name>
    <dbReference type="NCBI Taxonomy" id="35708"/>
    <lineage>
        <taxon>Eukaryota</taxon>
        <taxon>Viridiplantae</taxon>
        <taxon>Streptophyta</taxon>
        <taxon>Embryophyta</taxon>
        <taxon>Tracheophyta</taxon>
        <taxon>Spermatophyta</taxon>
        <taxon>Magnoliopsida</taxon>
        <taxon>Liliopsida</taxon>
        <taxon>Poales</taxon>
        <taxon>Poaceae</taxon>
        <taxon>PACMAD clade</taxon>
        <taxon>Arundinoideae</taxon>
        <taxon>Arundineae</taxon>
        <taxon>Arundo</taxon>
    </lineage>
</organism>
<protein>
    <submittedName>
        <fullName evidence="1">Uncharacterized protein</fullName>
    </submittedName>
</protein>
<dbReference type="AlphaFoldDB" id="A0A0A8ZN30"/>
<reference evidence="1" key="1">
    <citation type="submission" date="2014-09" db="EMBL/GenBank/DDBJ databases">
        <authorList>
            <person name="Magalhaes I.L.F."/>
            <person name="Oliveira U."/>
            <person name="Santos F.R."/>
            <person name="Vidigal T.H.D.A."/>
            <person name="Brescovit A.D."/>
            <person name="Santos A.J."/>
        </authorList>
    </citation>
    <scope>NUCLEOTIDE SEQUENCE</scope>
    <source>
        <tissue evidence="1">Shoot tissue taken approximately 20 cm above the soil surface</tissue>
    </source>
</reference>
<sequence length="30" mass="3399">MFGSTKSSDFSEYDSEKQNLFGLLLGQKIK</sequence>
<dbReference type="EMBL" id="GBRH01259780">
    <property type="protein sequence ID" value="JAD38115.1"/>
    <property type="molecule type" value="Transcribed_RNA"/>
</dbReference>
<reference evidence="1" key="2">
    <citation type="journal article" date="2015" name="Data Brief">
        <title>Shoot transcriptome of the giant reed, Arundo donax.</title>
        <authorList>
            <person name="Barrero R.A."/>
            <person name="Guerrero F.D."/>
            <person name="Moolhuijzen P."/>
            <person name="Goolsby J.A."/>
            <person name="Tidwell J."/>
            <person name="Bellgard S.E."/>
            <person name="Bellgard M.I."/>
        </authorList>
    </citation>
    <scope>NUCLEOTIDE SEQUENCE</scope>
    <source>
        <tissue evidence="1">Shoot tissue taken approximately 20 cm above the soil surface</tissue>
    </source>
</reference>
<proteinExistence type="predicted"/>
<name>A0A0A8ZN30_ARUDO</name>